<dbReference type="KEGG" id="knv:Pan216_21150"/>
<gene>
    <name evidence="1" type="ORF">Pan216_21150</name>
</gene>
<reference evidence="1 2" key="1">
    <citation type="submission" date="2019-02" db="EMBL/GenBank/DDBJ databases">
        <title>Deep-cultivation of Planctomycetes and their phenomic and genomic characterization uncovers novel biology.</title>
        <authorList>
            <person name="Wiegand S."/>
            <person name="Jogler M."/>
            <person name="Boedeker C."/>
            <person name="Pinto D."/>
            <person name="Vollmers J."/>
            <person name="Rivas-Marin E."/>
            <person name="Kohn T."/>
            <person name="Peeters S.H."/>
            <person name="Heuer A."/>
            <person name="Rast P."/>
            <person name="Oberbeckmann S."/>
            <person name="Bunk B."/>
            <person name="Jeske O."/>
            <person name="Meyerdierks A."/>
            <person name="Storesund J.E."/>
            <person name="Kallscheuer N."/>
            <person name="Luecker S."/>
            <person name="Lage O.M."/>
            <person name="Pohl T."/>
            <person name="Merkel B.J."/>
            <person name="Hornburger P."/>
            <person name="Mueller R.-W."/>
            <person name="Bruemmer F."/>
            <person name="Labrenz M."/>
            <person name="Spormann A.M."/>
            <person name="Op den Camp H."/>
            <person name="Overmann J."/>
            <person name="Amann R."/>
            <person name="Jetten M.S.M."/>
            <person name="Mascher T."/>
            <person name="Medema M.H."/>
            <person name="Devos D.P."/>
            <person name="Kaster A.-K."/>
            <person name="Ovreas L."/>
            <person name="Rohde M."/>
            <person name="Galperin M.Y."/>
            <person name="Jogler C."/>
        </authorList>
    </citation>
    <scope>NUCLEOTIDE SEQUENCE [LARGE SCALE GENOMIC DNA]</scope>
    <source>
        <strain evidence="1 2">Pan216</strain>
    </source>
</reference>
<sequence>MSTPIDCLREGQWIAITDERDETSSCWNDSYIFHSPRPKKKNITGEPLRIEAISLPFLLVNDGQHLFAIDVRRVEVTLLRHRYAKILRPSTEKDVVQMPIKQAQSKLCPLCQEKMIERMRGIGEWMLACKQCGFEGKVAKK</sequence>
<accession>A0A518B2P3</accession>
<dbReference type="AlphaFoldDB" id="A0A518B2P3"/>
<name>A0A518B2P3_9BACT</name>
<keyword evidence="2" id="KW-1185">Reference proteome</keyword>
<protein>
    <submittedName>
        <fullName evidence="1">Uncharacterized protein</fullName>
    </submittedName>
</protein>
<organism evidence="1 2">
    <name type="scientific">Kolteria novifilia</name>
    <dbReference type="NCBI Taxonomy" id="2527975"/>
    <lineage>
        <taxon>Bacteria</taxon>
        <taxon>Pseudomonadati</taxon>
        <taxon>Planctomycetota</taxon>
        <taxon>Planctomycetia</taxon>
        <taxon>Kolteriales</taxon>
        <taxon>Kolteriaceae</taxon>
        <taxon>Kolteria</taxon>
    </lineage>
</organism>
<dbReference type="EMBL" id="CP036279">
    <property type="protein sequence ID" value="QDU61261.1"/>
    <property type="molecule type" value="Genomic_DNA"/>
</dbReference>
<proteinExistence type="predicted"/>
<dbReference type="RefSeq" id="WP_145257874.1">
    <property type="nucleotide sequence ID" value="NZ_CP036279.1"/>
</dbReference>
<dbReference type="Proteomes" id="UP000317093">
    <property type="component" value="Chromosome"/>
</dbReference>
<evidence type="ECO:0000313" key="1">
    <source>
        <dbReference type="EMBL" id="QDU61261.1"/>
    </source>
</evidence>
<evidence type="ECO:0000313" key="2">
    <source>
        <dbReference type="Proteomes" id="UP000317093"/>
    </source>
</evidence>